<gene>
    <name evidence="4" type="ORF">D1224_12780</name>
</gene>
<dbReference type="EMBL" id="QWGB01000008">
    <property type="protein sequence ID" value="RIJ21628.1"/>
    <property type="molecule type" value="Genomic_DNA"/>
</dbReference>
<evidence type="ECO:0000256" key="1">
    <source>
        <dbReference type="ARBA" id="ARBA00009477"/>
    </source>
</evidence>
<dbReference type="GO" id="GO:1990281">
    <property type="term" value="C:efflux pump complex"/>
    <property type="evidence" value="ECO:0007669"/>
    <property type="project" value="TreeGrafter"/>
</dbReference>
<dbReference type="Gene3D" id="2.40.50.100">
    <property type="match status" value="1"/>
</dbReference>
<keyword evidence="5" id="KW-1185">Reference proteome</keyword>
<keyword evidence="3" id="KW-1133">Transmembrane helix</keyword>
<keyword evidence="3" id="KW-0812">Transmembrane</keyword>
<dbReference type="PANTHER" id="PTHR30469:SF15">
    <property type="entry name" value="HLYD FAMILY OF SECRETION PROTEINS"/>
    <property type="match status" value="1"/>
</dbReference>
<name>A0A399QS01_9PROT</name>
<dbReference type="PANTHER" id="PTHR30469">
    <property type="entry name" value="MULTIDRUG RESISTANCE PROTEIN MDTA"/>
    <property type="match status" value="1"/>
</dbReference>
<dbReference type="Proteomes" id="UP000265431">
    <property type="component" value="Unassembled WGS sequence"/>
</dbReference>
<feature type="coiled-coil region" evidence="2">
    <location>
        <begin position="116"/>
        <end position="195"/>
    </location>
</feature>
<evidence type="ECO:0000256" key="2">
    <source>
        <dbReference type="SAM" id="Coils"/>
    </source>
</evidence>
<sequence>MSDEYRSQESSKRPSWIWIIAGLGVLVLGFVIMTLAGAANAPQEGAVAREDSIPYVETVQAEQAGSTFVVRAPGRIQPRERLDLVGEVSGKVTNINPDLQAGGRIGKGETILQIDDGDLRANLERAQAQLATAEARRSQAEAERDRQINLADIGASPEKAAEQAIAAYEDAEAGVRQARSQLAIARRNLQKSAIESPFDAIVVSETVAPGTFVSPGQPLARLISAGEGEIQAGLPAKDVRAVRGALAAREDGRLPVRAVTNSSSLGATDIEGYLAEFSPEIDQQSRTATVIAVFPDAFAPENQGDIFAGDYMDLLIEGRSDTPMWRVPDGAVRQDAFVWVVTGNEQLRRIDVETVDRVEGGVLLRAPQLSSGDRLMLTVLAEEIEGMRVHLAESQP</sequence>
<dbReference type="NCBIfam" id="TIGR01730">
    <property type="entry name" value="RND_mfp"/>
    <property type="match status" value="1"/>
</dbReference>
<dbReference type="RefSeq" id="WP_119380347.1">
    <property type="nucleotide sequence ID" value="NZ_QWGB01000008.1"/>
</dbReference>
<protein>
    <submittedName>
        <fullName evidence="4">Efflux RND transporter periplasmic adaptor subunit</fullName>
    </submittedName>
</protein>
<organism evidence="4 5">
    <name type="scientific">Henriciella barbarensis</name>
    <dbReference type="NCBI Taxonomy" id="86342"/>
    <lineage>
        <taxon>Bacteria</taxon>
        <taxon>Pseudomonadati</taxon>
        <taxon>Pseudomonadota</taxon>
        <taxon>Alphaproteobacteria</taxon>
        <taxon>Hyphomonadales</taxon>
        <taxon>Hyphomonadaceae</taxon>
        <taxon>Henriciella</taxon>
    </lineage>
</organism>
<accession>A0A399QS01</accession>
<evidence type="ECO:0000313" key="4">
    <source>
        <dbReference type="EMBL" id="RIJ21628.1"/>
    </source>
</evidence>
<comment type="similarity">
    <text evidence="1">Belongs to the membrane fusion protein (MFP) (TC 8.A.1) family.</text>
</comment>
<feature type="transmembrane region" description="Helical" evidence="3">
    <location>
        <begin position="16"/>
        <end position="39"/>
    </location>
</feature>
<dbReference type="SUPFAM" id="SSF111369">
    <property type="entry name" value="HlyD-like secretion proteins"/>
    <property type="match status" value="1"/>
</dbReference>
<dbReference type="Gene3D" id="1.10.287.470">
    <property type="entry name" value="Helix hairpin bin"/>
    <property type="match status" value="1"/>
</dbReference>
<dbReference type="GO" id="GO:0015562">
    <property type="term" value="F:efflux transmembrane transporter activity"/>
    <property type="evidence" value="ECO:0007669"/>
    <property type="project" value="TreeGrafter"/>
</dbReference>
<dbReference type="OrthoDB" id="9813967at2"/>
<comment type="caution">
    <text evidence="4">The sequence shown here is derived from an EMBL/GenBank/DDBJ whole genome shotgun (WGS) entry which is preliminary data.</text>
</comment>
<evidence type="ECO:0000313" key="5">
    <source>
        <dbReference type="Proteomes" id="UP000265431"/>
    </source>
</evidence>
<keyword evidence="2" id="KW-0175">Coiled coil</keyword>
<proteinExistence type="inferred from homology"/>
<dbReference type="Gene3D" id="2.40.30.170">
    <property type="match status" value="1"/>
</dbReference>
<dbReference type="InterPro" id="IPR006143">
    <property type="entry name" value="RND_pump_MFP"/>
</dbReference>
<keyword evidence="3" id="KW-0472">Membrane</keyword>
<reference evidence="4 5" key="1">
    <citation type="submission" date="2018-08" db="EMBL/GenBank/DDBJ databases">
        <title>Henriciella mobilis sp. nov., isolated from seawater.</title>
        <authorList>
            <person name="Cheng H."/>
            <person name="Wu Y.-H."/>
            <person name="Xu X.-W."/>
            <person name="Guo L.-L."/>
        </authorList>
    </citation>
    <scope>NUCLEOTIDE SEQUENCE [LARGE SCALE GENOMIC DNA]</scope>
    <source>
        <strain evidence="4 5">CCUG66934</strain>
    </source>
</reference>
<evidence type="ECO:0000256" key="3">
    <source>
        <dbReference type="SAM" id="Phobius"/>
    </source>
</evidence>
<dbReference type="AlphaFoldDB" id="A0A399QS01"/>